<keyword evidence="11" id="KW-1185">Reference proteome</keyword>
<feature type="transmembrane region" description="Helical" evidence="8">
    <location>
        <begin position="355"/>
        <end position="375"/>
    </location>
</feature>
<dbReference type="CDD" id="cd06261">
    <property type="entry name" value="TM_PBP2"/>
    <property type="match status" value="2"/>
</dbReference>
<keyword evidence="7 8" id="KW-0472">Membrane</keyword>
<feature type="transmembrane region" description="Helical" evidence="8">
    <location>
        <begin position="323"/>
        <end position="343"/>
    </location>
</feature>
<feature type="transmembrane region" description="Helical" evidence="8">
    <location>
        <begin position="55"/>
        <end position="73"/>
    </location>
</feature>
<accession>A0ABX0VU20</accession>
<evidence type="ECO:0000256" key="3">
    <source>
        <dbReference type="ARBA" id="ARBA00022475"/>
    </source>
</evidence>
<dbReference type="Gene3D" id="1.10.3720.10">
    <property type="entry name" value="MetI-like"/>
    <property type="match status" value="2"/>
</dbReference>
<dbReference type="PANTHER" id="PTHR43357">
    <property type="entry name" value="INNER MEMBRANE ABC TRANSPORTER PERMEASE PROTEIN YDCV"/>
    <property type="match status" value="1"/>
</dbReference>
<dbReference type="PROSITE" id="PS50928">
    <property type="entry name" value="ABC_TM1"/>
    <property type="match status" value="2"/>
</dbReference>
<evidence type="ECO:0000256" key="6">
    <source>
        <dbReference type="ARBA" id="ARBA00022989"/>
    </source>
</evidence>
<dbReference type="InterPro" id="IPR000515">
    <property type="entry name" value="MetI-like"/>
</dbReference>
<dbReference type="Proteomes" id="UP000709466">
    <property type="component" value="Unassembled WGS sequence"/>
</dbReference>
<keyword evidence="5 8" id="KW-0812">Transmembrane</keyword>
<evidence type="ECO:0000256" key="4">
    <source>
        <dbReference type="ARBA" id="ARBA00022519"/>
    </source>
</evidence>
<dbReference type="Pfam" id="PF00528">
    <property type="entry name" value="BPD_transp_1"/>
    <property type="match status" value="1"/>
</dbReference>
<feature type="transmembrane region" description="Helical" evidence="8">
    <location>
        <begin position="85"/>
        <end position="110"/>
    </location>
</feature>
<dbReference type="EMBL" id="JAATOP010000002">
    <property type="protein sequence ID" value="NIY71542.1"/>
    <property type="molecule type" value="Genomic_DNA"/>
</dbReference>
<name>A0ABX0VU20_9RHOB</name>
<evidence type="ECO:0000313" key="11">
    <source>
        <dbReference type="Proteomes" id="UP000709466"/>
    </source>
</evidence>
<evidence type="ECO:0000259" key="9">
    <source>
        <dbReference type="PROSITE" id="PS50928"/>
    </source>
</evidence>
<evidence type="ECO:0000313" key="10">
    <source>
        <dbReference type="EMBL" id="NIY71542.1"/>
    </source>
</evidence>
<organism evidence="10 11">
    <name type="scientific">Marivivens donghaensis</name>
    <dbReference type="NCBI Taxonomy" id="1699413"/>
    <lineage>
        <taxon>Bacteria</taxon>
        <taxon>Pseudomonadati</taxon>
        <taxon>Pseudomonadota</taxon>
        <taxon>Alphaproteobacteria</taxon>
        <taxon>Rhodobacterales</taxon>
        <taxon>Paracoccaceae</taxon>
        <taxon>Marivivens group</taxon>
        <taxon>Marivivens</taxon>
    </lineage>
</organism>
<gene>
    <name evidence="10" type="ORF">HCZ30_03725</name>
</gene>
<keyword evidence="6 8" id="KW-1133">Transmembrane helix</keyword>
<feature type="transmembrane region" description="Helical" evidence="8">
    <location>
        <begin position="381"/>
        <end position="399"/>
    </location>
</feature>
<evidence type="ECO:0000256" key="7">
    <source>
        <dbReference type="ARBA" id="ARBA00023136"/>
    </source>
</evidence>
<evidence type="ECO:0000256" key="5">
    <source>
        <dbReference type="ARBA" id="ARBA00022692"/>
    </source>
</evidence>
<sequence>MARRTRSVNLPRWPGAAVVAVLLLLTLGTLAAVLWRADSFSGLGRADWAAVRFTVIQAFVSALLSVGFAIPVARALSRRRFIGRGLLITLLGAPFILPVIVAVFGLLAVFGRNGLLNEALQWLGLSKVSIYGFSGVVLAHVFFNLPLAVRMILQGWLAIPAERFRLAASLGAPVGVLLERPMLRAVLPGAFLSIFLICLTSFAVALTLGGGPKATTVELAIYQAVRLDFALDRAALLAAVQFGLTIVAATVSFWIALPEGFGSGLDREITRWDGQKAWQKIVDFGFITLAVLFLILPLMMVILRGVAGLSDLPSSVWPAIGRSLAVALTSTALCLLASLVLALRGGRAVNVASALPLAASSLVVGTGLFVLVQPWMNPAKAALPVTIVMNALMALPFALRVIEPAVNKAEADYARLSDMLGLKGWARVRIVILPRIRRPFGFGAGLAAALSMGDLGVIALFATEKQQTLPLLMYQLLGSYRNDAAAGAALVLLGLSLALFWLFDRGGRVDADA</sequence>
<comment type="caution">
    <text evidence="10">The sequence shown here is derived from an EMBL/GenBank/DDBJ whole genome shotgun (WGS) entry which is preliminary data.</text>
</comment>
<evidence type="ECO:0000256" key="1">
    <source>
        <dbReference type="ARBA" id="ARBA00004429"/>
    </source>
</evidence>
<feature type="transmembrane region" description="Helical" evidence="8">
    <location>
        <begin position="440"/>
        <end position="463"/>
    </location>
</feature>
<feature type="transmembrane region" description="Helical" evidence="8">
    <location>
        <begin position="130"/>
        <end position="153"/>
    </location>
</feature>
<reference evidence="10 11" key="1">
    <citation type="submission" date="2020-03" db="EMBL/GenBank/DDBJ databases">
        <title>Bacterial isolates of synthetic phycosphere.</title>
        <authorList>
            <person name="Fu H."/>
            <person name="Moran M.A."/>
        </authorList>
    </citation>
    <scope>NUCLEOTIDE SEQUENCE [LARGE SCALE GENOMIC DNA]</scope>
    <source>
        <strain evidence="10 11">HF1</strain>
    </source>
</reference>
<comment type="subcellular location">
    <subcellularLocation>
        <location evidence="1">Cell inner membrane</location>
        <topology evidence="1">Multi-pass membrane protein</topology>
    </subcellularLocation>
    <subcellularLocation>
        <location evidence="8">Cell membrane</location>
        <topology evidence="8">Multi-pass membrane protein</topology>
    </subcellularLocation>
</comment>
<feature type="transmembrane region" description="Helical" evidence="8">
    <location>
        <begin position="234"/>
        <end position="257"/>
    </location>
</feature>
<keyword evidence="2 8" id="KW-0813">Transport</keyword>
<evidence type="ECO:0000256" key="2">
    <source>
        <dbReference type="ARBA" id="ARBA00022448"/>
    </source>
</evidence>
<feature type="transmembrane region" description="Helical" evidence="8">
    <location>
        <begin position="281"/>
        <end position="303"/>
    </location>
</feature>
<protein>
    <submittedName>
        <fullName evidence="10">Thiamine/thiamine pyrophosphate ABC transporter permease ThiP</fullName>
    </submittedName>
</protein>
<feature type="domain" description="ABC transmembrane type-1" evidence="9">
    <location>
        <begin position="316"/>
        <end position="503"/>
    </location>
</feature>
<dbReference type="SUPFAM" id="SSF161098">
    <property type="entry name" value="MetI-like"/>
    <property type="match status" value="2"/>
</dbReference>
<evidence type="ECO:0000256" key="8">
    <source>
        <dbReference type="RuleBase" id="RU363032"/>
    </source>
</evidence>
<proteinExistence type="inferred from homology"/>
<keyword evidence="4" id="KW-0997">Cell inner membrane</keyword>
<comment type="similarity">
    <text evidence="8">Belongs to the binding-protein-dependent transport system permease family.</text>
</comment>
<dbReference type="PANTHER" id="PTHR43357:SF4">
    <property type="entry name" value="INNER MEMBRANE ABC TRANSPORTER PERMEASE PROTEIN YDCV"/>
    <property type="match status" value="1"/>
</dbReference>
<feature type="domain" description="ABC transmembrane type-1" evidence="9">
    <location>
        <begin position="51"/>
        <end position="248"/>
    </location>
</feature>
<feature type="transmembrane region" description="Helical" evidence="8">
    <location>
        <begin position="185"/>
        <end position="208"/>
    </location>
</feature>
<dbReference type="InterPro" id="IPR035906">
    <property type="entry name" value="MetI-like_sf"/>
</dbReference>
<dbReference type="RefSeq" id="WP_167636448.1">
    <property type="nucleotide sequence ID" value="NZ_JAATOP010000002.1"/>
</dbReference>
<keyword evidence="3" id="KW-1003">Cell membrane</keyword>
<feature type="transmembrane region" description="Helical" evidence="8">
    <location>
        <begin position="483"/>
        <end position="503"/>
    </location>
</feature>